<evidence type="ECO:0000259" key="4">
    <source>
        <dbReference type="Pfam" id="PF12255"/>
    </source>
</evidence>
<evidence type="ECO:0000256" key="3">
    <source>
        <dbReference type="ARBA" id="ARBA00023026"/>
    </source>
</evidence>
<dbReference type="SUPFAM" id="SSF69318">
    <property type="entry name" value="Integrin alpha N-terminal domain"/>
    <property type="match status" value="1"/>
</dbReference>
<feature type="domain" description="Insecticide toxin TcdB middle/N-terminal" evidence="5">
    <location>
        <begin position="651"/>
        <end position="816"/>
    </location>
</feature>
<comment type="caution">
    <text evidence="6">The sequence shown here is derived from an EMBL/GenBank/DDBJ whole genome shotgun (WGS) entry which is preliminary data.</text>
</comment>
<dbReference type="Pfam" id="PF03534">
    <property type="entry name" value="SpvB"/>
    <property type="match status" value="1"/>
</dbReference>
<comment type="subcellular location">
    <subcellularLocation>
        <location evidence="1">Secreted</location>
    </subcellularLocation>
</comment>
<evidence type="ECO:0000313" key="7">
    <source>
        <dbReference type="Proteomes" id="UP000238045"/>
    </source>
</evidence>
<keyword evidence="7" id="KW-1185">Reference proteome</keyword>
<keyword evidence="2" id="KW-0964">Secreted</keyword>
<evidence type="ECO:0000259" key="5">
    <source>
        <dbReference type="Pfam" id="PF12256"/>
    </source>
</evidence>
<dbReference type="GO" id="GO:0005576">
    <property type="term" value="C:extracellular region"/>
    <property type="evidence" value="ECO:0007669"/>
    <property type="project" value="UniProtKB-SubCell"/>
</dbReference>
<sequence>MSIDPVNLPINAPSLSKGGGAIQGPGMAWQDVGTRGASTLEVALPISPARGYAPALSLNYHSAAGNGPFGIGWSLPLPVISRRTSHGVPTYTEQDEFIGADGQPLLPERNADGALVSRLHTTVNPLPLHTSYKVVRYFPRVESNFDRIEYWQPTTDTPGFWRVLAADGTHHLYGKTALARTANPDQPAHVAQWWLQESLSPHGEHIYYQYRAETDTTRYPRDGRARCYLERICYGNPTARKQEQLYLWQTDAPPPVQWHFQLLFDYGERTLALDQVPTYAPVQPWPSRDDPCSEFNFGFELRTLRLCRQVLMFHHFPDETHMGTQPVLVKRLLLEYRTFSGVNLLSGIHEQAYDSAEQRVDRPPLEYFYQSGKLKLDPDRYRTFSDWPGLDDGHRYQLVDLYGEGLPGCLYRHDQSWYYREPLRAQQAPTGDEITHGAPVALPRVPVADSNLPIHQALADVDGDGRPDWRVAQPGMQGFFSLDPQGKWSAFRPFNAFPLEFFHRAGVFADLSGAGSPDFAMIGPRSVRLYTSRQARGFAAAVEVPHAHDDILPVISSRPDELVAFSDVLATGQQHLVRIRHNEVKCWANLGKGRFGKGFVMATLPFDDRRFKAADVRLADLNGNGATDLLYLTPDALWIFLNKSGNRFDTTPLQLAWPDGVRHDDHCQVNLVDVQGLGCPSLIFSAPHQARAHWRYDFFDKKPGLLVRTHNNMGARTTLSYRSSAQEWLDEKRELRATGHAAVSRLPFVLHVVSRRIQQDEVSGNRFTQHLRYRHAYFDRRDREFRGFGLLLRTDRENHVEDAGPSTLHKTWFHTGQSAARPQPGYSVHDPEAVALGPTLLSRYQASDPGSPLGHQDPAIADPTPSLRHEAERALSGRVRRVEIMAADSGTQAPPYLIEEYRYRVRELAPSSAHTPHARLLPLPLESIRYRYEGVADDPVCEHQIHLRRDTYGCLTHGVTVHYARRKNANDPPPAVLANEHQQGWWRDTHDSAQQHYYLNETLSQPIHLTSPHARRLNLAYRQRDNTLVLEKTALRLERISFEGFINNAAGPLAAGATRELSNLWVQHYREAGGHGRTLETGVATVQALVDYRETAELDARALKAYTAIPATPGQATVELTQKLKDSGYKVMPLFFLFEGEAQQNLWAVRRHLPSYGNPRQFYRLKALRETRSHDETLISYDPYWLMVSAVKTPDGCLTQAEYDYRLLLPKKTIDPNGVVQEVRYDGFGQVCASTFYGPDSGFSTMRDHVCPAVTLAYAVDNPRSVLQRIASVHCYDPFSWMGMIDKQHVRQPWISRGYLLPSGHIRTSARLYMAMHLHRLTEEEQQLKTLIDQARQTPVHGLSLRADRYPGEPEQQIGLHLTYWDGFGRTLQTQHKTEPGLAHALDEMGNLHVEASGTDRKYLSRVIADSRWRVSERREYDNKGQAIRIYRPYFVNRHGYVNDQCLRELGISDRHFYDALGRMTRTLTAAGFMRRITYWAWYRVDEDENDTLDEASTD</sequence>
<gene>
    <name evidence="6" type="ORF">CQZ99_01230</name>
</gene>
<dbReference type="Pfam" id="PF12255">
    <property type="entry name" value="TcdB_toxin_midC"/>
    <property type="match status" value="1"/>
</dbReference>
<dbReference type="EMBL" id="PCQL01000001">
    <property type="protein sequence ID" value="PRC23033.1"/>
    <property type="molecule type" value="Genomic_DNA"/>
</dbReference>
<feature type="domain" description="Insecticide toxin TcdB middle/C-terminal" evidence="4">
    <location>
        <begin position="871"/>
        <end position="1017"/>
    </location>
</feature>
<evidence type="ECO:0000256" key="1">
    <source>
        <dbReference type="ARBA" id="ARBA00004613"/>
    </source>
</evidence>
<dbReference type="Pfam" id="PF12256">
    <property type="entry name" value="TcdB_toxin_midN"/>
    <property type="match status" value="1"/>
</dbReference>
<protein>
    <submittedName>
        <fullName evidence="6">Toxin</fullName>
    </submittedName>
</protein>
<accession>A0A2S9EZY1</accession>
<dbReference type="InterPro" id="IPR003284">
    <property type="entry name" value="Sal_SpvB"/>
</dbReference>
<dbReference type="InterPro" id="IPR028994">
    <property type="entry name" value="Integrin_alpha_N"/>
</dbReference>
<dbReference type="InterPro" id="IPR022044">
    <property type="entry name" value="TcdB_toxin_mid/C"/>
</dbReference>
<dbReference type="RefSeq" id="WP_105694969.1">
    <property type="nucleotide sequence ID" value="NZ_CP159260.1"/>
</dbReference>
<reference evidence="6 7" key="1">
    <citation type="submission" date="2017-09" db="EMBL/GenBank/DDBJ databases">
        <title>Genomic, metabolic, and phenotypic characteristics of bacterial isolates from the natural microbiome of the model nematode Caenorhabditis elegans.</title>
        <authorList>
            <person name="Zimmermann J."/>
            <person name="Obeng N."/>
            <person name="Yang W."/>
            <person name="Obeng O."/>
            <person name="Kissoyan K."/>
            <person name="Pees B."/>
            <person name="Dirksen P."/>
            <person name="Hoppner M."/>
            <person name="Franke A."/>
            <person name="Rosenstiel P."/>
            <person name="Leippe M."/>
            <person name="Dierking K."/>
            <person name="Kaleta C."/>
            <person name="Schulenburg H."/>
        </authorList>
    </citation>
    <scope>NUCLEOTIDE SEQUENCE [LARGE SCALE GENOMIC DNA]</scope>
    <source>
        <strain evidence="6 7">MYb117</strain>
    </source>
</reference>
<dbReference type="InterPro" id="IPR022045">
    <property type="entry name" value="TcdB_toxin_mid/N"/>
</dbReference>
<name>A0A2S9EZY1_9PSED</name>
<evidence type="ECO:0000313" key="6">
    <source>
        <dbReference type="EMBL" id="PRC23033.1"/>
    </source>
</evidence>
<organism evidence="6 7">
    <name type="scientific">Pseudomonas poae</name>
    <dbReference type="NCBI Taxonomy" id="200451"/>
    <lineage>
        <taxon>Bacteria</taxon>
        <taxon>Pseudomonadati</taxon>
        <taxon>Pseudomonadota</taxon>
        <taxon>Gammaproteobacteria</taxon>
        <taxon>Pseudomonadales</taxon>
        <taxon>Pseudomonadaceae</taxon>
        <taxon>Pseudomonas</taxon>
    </lineage>
</organism>
<dbReference type="Proteomes" id="UP000238045">
    <property type="component" value="Unassembled WGS sequence"/>
</dbReference>
<evidence type="ECO:0000256" key="2">
    <source>
        <dbReference type="ARBA" id="ARBA00022525"/>
    </source>
</evidence>
<proteinExistence type="predicted"/>
<dbReference type="PRINTS" id="PR01341">
    <property type="entry name" value="SALSPVBPROT"/>
</dbReference>
<dbReference type="GO" id="GO:0005737">
    <property type="term" value="C:cytoplasm"/>
    <property type="evidence" value="ECO:0007669"/>
    <property type="project" value="InterPro"/>
</dbReference>
<keyword evidence="3" id="KW-0843">Virulence</keyword>